<dbReference type="Gene3D" id="3.40.30.10">
    <property type="entry name" value="Glutaredoxin"/>
    <property type="match status" value="1"/>
</dbReference>
<dbReference type="SUPFAM" id="SSF47616">
    <property type="entry name" value="GST C-terminal domain-like"/>
    <property type="match status" value="1"/>
</dbReference>
<dbReference type="Proteomes" id="UP000054477">
    <property type="component" value="Unassembled WGS sequence"/>
</dbReference>
<dbReference type="PANTHER" id="PTHR43968">
    <property type="match status" value="1"/>
</dbReference>
<dbReference type="InterPro" id="IPR050983">
    <property type="entry name" value="GST_Omega/HSP26"/>
</dbReference>
<evidence type="ECO:0000259" key="2">
    <source>
        <dbReference type="PROSITE" id="PS50405"/>
    </source>
</evidence>
<proteinExistence type="predicted"/>
<accession>A0A0C9XD05</accession>
<feature type="domain" description="GST C-terminal" evidence="2">
    <location>
        <begin position="96"/>
        <end position="227"/>
    </location>
</feature>
<dbReference type="InterPro" id="IPR036249">
    <property type="entry name" value="Thioredoxin-like_sf"/>
</dbReference>
<dbReference type="InterPro" id="IPR036282">
    <property type="entry name" value="Glutathione-S-Trfase_C_sf"/>
</dbReference>
<dbReference type="AlphaFoldDB" id="A0A0C9XD05"/>
<dbReference type="CDD" id="cd00299">
    <property type="entry name" value="GST_C_family"/>
    <property type="match status" value="1"/>
</dbReference>
<organism evidence="3 4">
    <name type="scientific">Laccaria amethystina LaAM-08-1</name>
    <dbReference type="NCBI Taxonomy" id="1095629"/>
    <lineage>
        <taxon>Eukaryota</taxon>
        <taxon>Fungi</taxon>
        <taxon>Dikarya</taxon>
        <taxon>Basidiomycota</taxon>
        <taxon>Agaricomycotina</taxon>
        <taxon>Agaricomycetes</taxon>
        <taxon>Agaricomycetidae</taxon>
        <taxon>Agaricales</taxon>
        <taxon>Agaricineae</taxon>
        <taxon>Hydnangiaceae</taxon>
        <taxon>Laccaria</taxon>
    </lineage>
</organism>
<dbReference type="Pfam" id="PF13410">
    <property type="entry name" value="GST_C_2"/>
    <property type="match status" value="1"/>
</dbReference>
<dbReference type="PANTHER" id="PTHR43968:SF6">
    <property type="entry name" value="GLUTATHIONE S-TRANSFERASE OMEGA"/>
    <property type="match status" value="1"/>
</dbReference>
<evidence type="ECO:0008006" key="5">
    <source>
        <dbReference type="Google" id="ProtNLM"/>
    </source>
</evidence>
<dbReference type="HOGENOM" id="CLU_089382_0_0_1"/>
<dbReference type="OrthoDB" id="249703at2759"/>
<dbReference type="GO" id="GO:0005737">
    <property type="term" value="C:cytoplasm"/>
    <property type="evidence" value="ECO:0007669"/>
    <property type="project" value="TreeGrafter"/>
</dbReference>
<dbReference type="EMBL" id="KN838810">
    <property type="protein sequence ID" value="KIJ94082.1"/>
    <property type="molecule type" value="Genomic_DNA"/>
</dbReference>
<dbReference type="InterPro" id="IPR004045">
    <property type="entry name" value="Glutathione_S-Trfase_N"/>
</dbReference>
<dbReference type="Pfam" id="PF13417">
    <property type="entry name" value="GST_N_3"/>
    <property type="match status" value="1"/>
</dbReference>
<dbReference type="Gene3D" id="1.20.1050.10">
    <property type="match status" value="1"/>
</dbReference>
<evidence type="ECO:0000313" key="3">
    <source>
        <dbReference type="EMBL" id="KIJ94082.1"/>
    </source>
</evidence>
<reference evidence="4" key="2">
    <citation type="submission" date="2015-01" db="EMBL/GenBank/DDBJ databases">
        <title>Evolutionary Origins and Diversification of the Mycorrhizal Mutualists.</title>
        <authorList>
            <consortium name="DOE Joint Genome Institute"/>
            <consortium name="Mycorrhizal Genomics Consortium"/>
            <person name="Kohler A."/>
            <person name="Kuo A."/>
            <person name="Nagy L.G."/>
            <person name="Floudas D."/>
            <person name="Copeland A."/>
            <person name="Barry K.W."/>
            <person name="Cichocki N."/>
            <person name="Veneault-Fourrey C."/>
            <person name="LaButti K."/>
            <person name="Lindquist E.A."/>
            <person name="Lipzen A."/>
            <person name="Lundell T."/>
            <person name="Morin E."/>
            <person name="Murat C."/>
            <person name="Riley R."/>
            <person name="Ohm R."/>
            <person name="Sun H."/>
            <person name="Tunlid A."/>
            <person name="Henrissat B."/>
            <person name="Grigoriev I.V."/>
            <person name="Hibbett D.S."/>
            <person name="Martin F."/>
        </authorList>
    </citation>
    <scope>NUCLEOTIDE SEQUENCE [LARGE SCALE GENOMIC DNA]</scope>
    <source>
        <strain evidence="4">LaAM-08-1</strain>
    </source>
</reference>
<gene>
    <name evidence="3" type="ORF">K443DRAFT_684031</name>
</gene>
<evidence type="ECO:0000259" key="1">
    <source>
        <dbReference type="PROSITE" id="PS50404"/>
    </source>
</evidence>
<dbReference type="PROSITE" id="PS50404">
    <property type="entry name" value="GST_NTER"/>
    <property type="match status" value="1"/>
</dbReference>
<dbReference type="InterPro" id="IPR010987">
    <property type="entry name" value="Glutathione-S-Trfase_C-like"/>
</dbReference>
<feature type="domain" description="GST N-terminal" evidence="1">
    <location>
        <begin position="4"/>
        <end position="87"/>
    </location>
</feature>
<protein>
    <recommendedName>
        <fullName evidence="5">Glutathione transferase</fullName>
    </recommendedName>
</protein>
<dbReference type="STRING" id="1095629.A0A0C9XD05"/>
<reference evidence="3 4" key="1">
    <citation type="submission" date="2014-04" db="EMBL/GenBank/DDBJ databases">
        <authorList>
            <consortium name="DOE Joint Genome Institute"/>
            <person name="Kuo A."/>
            <person name="Kohler A."/>
            <person name="Nagy L.G."/>
            <person name="Floudas D."/>
            <person name="Copeland A."/>
            <person name="Barry K.W."/>
            <person name="Cichocki N."/>
            <person name="Veneault-Fourrey C."/>
            <person name="LaButti K."/>
            <person name="Lindquist E.A."/>
            <person name="Lipzen A."/>
            <person name="Lundell T."/>
            <person name="Morin E."/>
            <person name="Murat C."/>
            <person name="Sun H."/>
            <person name="Tunlid A."/>
            <person name="Henrissat B."/>
            <person name="Grigoriev I.V."/>
            <person name="Hibbett D.S."/>
            <person name="Martin F."/>
            <person name="Nordberg H.P."/>
            <person name="Cantor M.N."/>
            <person name="Hua S.X."/>
        </authorList>
    </citation>
    <scope>NUCLEOTIDE SEQUENCE [LARGE SCALE GENOMIC DNA]</scope>
    <source>
        <strain evidence="3 4">LaAM-08-1</strain>
    </source>
</reference>
<name>A0A0C9XD05_9AGAR</name>
<sequence>MEPTPYTLIGTQFSTFTRTVAMGVRYKGLKYNQASTPPSSAVAFEHHPFGFLPTLIIHEDQGKRVDVKLRESQAIVRFIDRIAPSPSLHIAPGEGGAVIEEKMWELVSLAACFGYPIVEVGVVKPRVKAMDEGKLSEEEIRQQIEGGVVKLKEFLTLVESLMSPDGFAFGEHPSWADFFLFPLMADLRALHEWKIVDRRLNDWMGKMDELPAVKETTLGTLAVGARP</sequence>
<dbReference type="PROSITE" id="PS50405">
    <property type="entry name" value="GST_CTER"/>
    <property type="match status" value="1"/>
</dbReference>
<evidence type="ECO:0000313" key="4">
    <source>
        <dbReference type="Proteomes" id="UP000054477"/>
    </source>
</evidence>
<keyword evidence="4" id="KW-1185">Reference proteome</keyword>
<dbReference type="SUPFAM" id="SSF52833">
    <property type="entry name" value="Thioredoxin-like"/>
    <property type="match status" value="1"/>
</dbReference>